<dbReference type="EMBL" id="CP162599">
    <property type="protein sequence ID" value="XDK31425.1"/>
    <property type="molecule type" value="Genomic_DNA"/>
</dbReference>
<organism evidence="1">
    <name type="scientific">Ornithinibacillus sp. 4-3</name>
    <dbReference type="NCBI Taxonomy" id="3231488"/>
    <lineage>
        <taxon>Bacteria</taxon>
        <taxon>Bacillati</taxon>
        <taxon>Bacillota</taxon>
        <taxon>Bacilli</taxon>
        <taxon>Bacillales</taxon>
        <taxon>Bacillaceae</taxon>
        <taxon>Ornithinibacillus</taxon>
    </lineage>
</organism>
<dbReference type="AlphaFoldDB" id="A0AB39HLI1"/>
<sequence length="59" mass="7012">MKIEFDKGPYFNRSLQYCYQYLLTLYQKDMCEEELEHDCDLCESVDGRAIEGIQHRGAD</sequence>
<name>A0AB39HLI1_9BACI</name>
<reference evidence="1" key="1">
    <citation type="submission" date="2024-07" db="EMBL/GenBank/DDBJ databases">
        <title>Halotolerant mesophilic bacterium Ornithinibacillus sp. 4-3, sp. nov., isolated from soil.</title>
        <authorList>
            <person name="Sidarenka A.V."/>
            <person name="Guliayeva D.E."/>
            <person name="Leanovich S.I."/>
            <person name="Hileuskaya K.S."/>
            <person name="Akhremchuk A.E."/>
            <person name="Sikolenko M.A."/>
            <person name="Valentovich L.N."/>
        </authorList>
    </citation>
    <scope>NUCLEOTIDE SEQUENCE</scope>
    <source>
        <strain evidence="1">4-3</strain>
    </source>
</reference>
<gene>
    <name evidence="1" type="ORF">AB4Y30_10320</name>
</gene>
<accession>A0AB39HLI1</accession>
<protein>
    <submittedName>
        <fullName evidence="1">Uncharacterized protein</fullName>
    </submittedName>
</protein>
<dbReference type="RefSeq" id="WP_368652152.1">
    <property type="nucleotide sequence ID" value="NZ_CP162599.1"/>
</dbReference>
<evidence type="ECO:0000313" key="1">
    <source>
        <dbReference type="EMBL" id="XDK31425.1"/>
    </source>
</evidence>
<proteinExistence type="predicted"/>